<dbReference type="SUPFAM" id="SSF50814">
    <property type="entry name" value="Lipocalins"/>
    <property type="match status" value="1"/>
</dbReference>
<evidence type="ECO:0000313" key="3">
    <source>
        <dbReference type="EMBL" id="KAJ8934466.1"/>
    </source>
</evidence>
<comment type="catalytic activity">
    <reaction evidence="1">
        <text>peroxynitrite = nitrate</text>
        <dbReference type="Rhea" id="RHEA:63116"/>
        <dbReference type="ChEBI" id="CHEBI:17632"/>
        <dbReference type="ChEBI" id="CHEBI:25941"/>
    </reaction>
    <physiologicalReaction direction="left-to-right" evidence="1">
        <dbReference type="Rhea" id="RHEA:63117"/>
    </physiologicalReaction>
</comment>
<organism evidence="3 4">
    <name type="scientific">Rhamnusium bicolor</name>
    <dbReference type="NCBI Taxonomy" id="1586634"/>
    <lineage>
        <taxon>Eukaryota</taxon>
        <taxon>Metazoa</taxon>
        <taxon>Ecdysozoa</taxon>
        <taxon>Arthropoda</taxon>
        <taxon>Hexapoda</taxon>
        <taxon>Insecta</taxon>
        <taxon>Pterygota</taxon>
        <taxon>Neoptera</taxon>
        <taxon>Endopterygota</taxon>
        <taxon>Coleoptera</taxon>
        <taxon>Polyphaga</taxon>
        <taxon>Cucujiformia</taxon>
        <taxon>Chrysomeloidea</taxon>
        <taxon>Cerambycidae</taxon>
        <taxon>Lepturinae</taxon>
        <taxon>Rhagiini</taxon>
        <taxon>Rhamnusium</taxon>
    </lineage>
</organism>
<feature type="domain" description="THAP4-like heme-binding" evidence="2">
    <location>
        <begin position="10"/>
        <end position="161"/>
    </location>
</feature>
<gene>
    <name evidence="3" type="ORF">NQ314_013341</name>
</gene>
<dbReference type="InterPro" id="IPR045165">
    <property type="entry name" value="Nitrobindin"/>
</dbReference>
<dbReference type="PANTHER" id="PTHR15854">
    <property type="entry name" value="THAP4 PROTEIN"/>
    <property type="match status" value="1"/>
</dbReference>
<keyword evidence="4" id="KW-1185">Reference proteome</keyword>
<sequence>MQAGPVHESLDPLRWIIGKWRSTSADGFSPTIEPFTFCEEISFTSVGQPILNYSSVSWHPTKHSPMHLESGFLRIKPGTTDVSFMVAHNFGLTSLEEGTVTDNILQVKTSHIGRMNFAKEPKVIEIARSYKLIEEGKLELILLISTANTPLNQHLKVQYEKC</sequence>
<dbReference type="InterPro" id="IPR014878">
    <property type="entry name" value="THAP4-like_heme-bd"/>
</dbReference>
<evidence type="ECO:0000313" key="4">
    <source>
        <dbReference type="Proteomes" id="UP001162156"/>
    </source>
</evidence>
<accession>A0AAV8X6D1</accession>
<dbReference type="EMBL" id="JANEYF010003725">
    <property type="protein sequence ID" value="KAJ8934466.1"/>
    <property type="molecule type" value="Genomic_DNA"/>
</dbReference>
<dbReference type="Proteomes" id="UP001162156">
    <property type="component" value="Unassembled WGS sequence"/>
</dbReference>
<proteinExistence type="predicted"/>
<dbReference type="AlphaFoldDB" id="A0AAV8X6D1"/>
<protein>
    <recommendedName>
        <fullName evidence="2">THAP4-like heme-binding domain-containing protein</fullName>
    </recommendedName>
</protein>
<comment type="caution">
    <text evidence="3">The sequence shown here is derived from an EMBL/GenBank/DDBJ whole genome shotgun (WGS) entry which is preliminary data.</text>
</comment>
<dbReference type="Gene3D" id="2.40.128.20">
    <property type="match status" value="1"/>
</dbReference>
<dbReference type="Pfam" id="PF08768">
    <property type="entry name" value="THAP4_heme-bd"/>
    <property type="match status" value="1"/>
</dbReference>
<dbReference type="CDD" id="cd07828">
    <property type="entry name" value="lipocalin_heme-bd-THAP4-like"/>
    <property type="match status" value="1"/>
</dbReference>
<dbReference type="InterPro" id="IPR012674">
    <property type="entry name" value="Calycin"/>
</dbReference>
<reference evidence="3" key="1">
    <citation type="journal article" date="2023" name="Insect Mol. Biol.">
        <title>Genome sequencing provides insights into the evolution of gene families encoding plant cell wall-degrading enzymes in longhorned beetles.</title>
        <authorList>
            <person name="Shin N.R."/>
            <person name="Okamura Y."/>
            <person name="Kirsch R."/>
            <person name="Pauchet Y."/>
        </authorList>
    </citation>
    <scope>NUCLEOTIDE SEQUENCE</scope>
    <source>
        <strain evidence="3">RBIC_L_NR</strain>
    </source>
</reference>
<name>A0AAV8X6D1_9CUCU</name>
<evidence type="ECO:0000259" key="2">
    <source>
        <dbReference type="Pfam" id="PF08768"/>
    </source>
</evidence>
<evidence type="ECO:0000256" key="1">
    <source>
        <dbReference type="ARBA" id="ARBA00036993"/>
    </source>
</evidence>
<dbReference type="PANTHER" id="PTHR15854:SF4">
    <property type="entry name" value="PEROXYNITRITE ISOMERASE THAP4"/>
    <property type="match status" value="1"/>
</dbReference>